<accession>A0A369XGW1</accession>
<gene>
    <name evidence="1" type="ORF">DVS81_18580</name>
</gene>
<proteinExistence type="predicted"/>
<dbReference type="Proteomes" id="UP000253831">
    <property type="component" value="Unassembled WGS sequence"/>
</dbReference>
<evidence type="ECO:0000313" key="2">
    <source>
        <dbReference type="Proteomes" id="UP000253831"/>
    </source>
</evidence>
<organism evidence="1 2">
    <name type="scientific">Candidatus Accumulibacter meliphilus</name>
    <dbReference type="NCBI Taxonomy" id="2211374"/>
    <lineage>
        <taxon>Bacteria</taxon>
        <taxon>Pseudomonadati</taxon>
        <taxon>Pseudomonadota</taxon>
        <taxon>Betaproteobacteria</taxon>
        <taxon>Candidatus Accumulibacter</taxon>
    </lineage>
</organism>
<protein>
    <submittedName>
        <fullName evidence="1">Uncharacterized protein</fullName>
    </submittedName>
</protein>
<dbReference type="AlphaFoldDB" id="A0A369XGW1"/>
<comment type="caution">
    <text evidence="1">The sequence shown here is derived from an EMBL/GenBank/DDBJ whole genome shotgun (WGS) entry which is preliminary data.</text>
</comment>
<feature type="non-terminal residue" evidence="1">
    <location>
        <position position="1"/>
    </location>
</feature>
<name>A0A369XGW1_9PROT</name>
<reference evidence="1 2" key="1">
    <citation type="submission" date="2018-05" db="EMBL/GenBank/DDBJ databases">
        <title>Integrated omic analyses show evidence that a Ca. Accumulibacter phosphatis strain performs denitrification under micro-aerobic conditions.</title>
        <authorList>
            <person name="Camejo P.Y."/>
            <person name="Katherine M.D."/>
            <person name="Daniel N.R."/>
        </authorList>
    </citation>
    <scope>NUCLEOTIDE SEQUENCE [LARGE SCALE GENOMIC DNA]</scope>
    <source>
        <strain evidence="1">UW-LDO-IC</strain>
    </source>
</reference>
<evidence type="ECO:0000313" key="1">
    <source>
        <dbReference type="EMBL" id="RDE49094.1"/>
    </source>
</evidence>
<dbReference type="EMBL" id="QPGA01000058">
    <property type="protein sequence ID" value="RDE49094.1"/>
    <property type="molecule type" value="Genomic_DNA"/>
</dbReference>
<sequence length="74" mass="7961">TPAQAWPAPASSGQTLPQIDFGDSFTSFAVGSDDPRNKRENWRRAFVTNMANNSASPNSRLQVTLNALPSVNPS</sequence>